<dbReference type="PANTHER" id="PTHR14957">
    <property type="entry name" value="UBIQUITIN-LIKE-CONJUGATING ENZYME ATG10"/>
    <property type="match status" value="1"/>
</dbReference>
<dbReference type="GO" id="GO:0032446">
    <property type="term" value="P:protein modification by small protein conjugation"/>
    <property type="evidence" value="ECO:0007669"/>
    <property type="project" value="TreeGrafter"/>
</dbReference>
<evidence type="ECO:0000256" key="4">
    <source>
        <dbReference type="ARBA" id="ARBA00022786"/>
    </source>
</evidence>
<accession>A0A8B8J933</accession>
<dbReference type="GO" id="GO:0000422">
    <property type="term" value="P:autophagy of mitochondrion"/>
    <property type="evidence" value="ECO:0007669"/>
    <property type="project" value="TreeGrafter"/>
</dbReference>
<keyword evidence="8" id="KW-1185">Reference proteome</keyword>
<dbReference type="GO" id="GO:0000045">
    <property type="term" value="P:autophagosome assembly"/>
    <property type="evidence" value="ECO:0007669"/>
    <property type="project" value="TreeGrafter"/>
</dbReference>
<proteinExistence type="inferred from homology"/>
<evidence type="ECO:0000256" key="3">
    <source>
        <dbReference type="ARBA" id="ARBA00022679"/>
    </source>
</evidence>
<dbReference type="RefSeq" id="XP_026663698.1">
    <property type="nucleotide sequence ID" value="XM_026807897.2"/>
</dbReference>
<keyword evidence="5" id="KW-0072">Autophagy</keyword>
<dbReference type="Gene3D" id="3.30.1460.50">
    <property type="match status" value="1"/>
</dbReference>
<dbReference type="PANTHER" id="PTHR14957:SF1">
    <property type="entry name" value="UBIQUITIN-LIKE-CONJUGATING ENZYME ATG10"/>
    <property type="match status" value="1"/>
</dbReference>
<evidence type="ECO:0000256" key="6">
    <source>
        <dbReference type="ARBA" id="ARBA00029833"/>
    </source>
</evidence>
<name>A0A8B8J933_PHODC</name>
<gene>
    <name evidence="9" type="primary">LOC103715380</name>
</gene>
<evidence type="ECO:0000256" key="1">
    <source>
        <dbReference type="ARBA" id="ARBA00005696"/>
    </source>
</evidence>
<evidence type="ECO:0000256" key="2">
    <source>
        <dbReference type="ARBA" id="ARBA00021099"/>
    </source>
</evidence>
<reference evidence="9" key="2">
    <citation type="submission" date="2025-08" db="UniProtKB">
        <authorList>
            <consortium name="RefSeq"/>
        </authorList>
    </citation>
    <scope>IDENTIFICATION</scope>
    <source>
        <tissue evidence="9">Young leaves</tissue>
    </source>
</reference>
<organism evidence="8 9">
    <name type="scientific">Phoenix dactylifera</name>
    <name type="common">Date palm</name>
    <dbReference type="NCBI Taxonomy" id="42345"/>
    <lineage>
        <taxon>Eukaryota</taxon>
        <taxon>Viridiplantae</taxon>
        <taxon>Streptophyta</taxon>
        <taxon>Embryophyta</taxon>
        <taxon>Tracheophyta</taxon>
        <taxon>Spermatophyta</taxon>
        <taxon>Magnoliopsida</taxon>
        <taxon>Liliopsida</taxon>
        <taxon>Arecaceae</taxon>
        <taxon>Coryphoideae</taxon>
        <taxon>Phoeniceae</taxon>
        <taxon>Phoenix</taxon>
    </lineage>
</organism>
<sequence length="236" mass="27394">MLHLMQMILPRNGRRSTQIFPSGHGFLVREWVFHVMSVIFSLGNAYFFILLLNISLLNLNCGLVCKYTQAEGYLALENMNQLSASEALTDDENYSAEEEPFDNATLVQSYNDDMHIYDFHIVYSFSYRVPVLYFRGYRCDGHPLLLCDIERDLPPYSLKIQNESKWTFMTQEEHPYLRRPWYTLHPCGTSDWMKLLLGGDLPSKSPDMLHYLSAWLSVVGQTVGLRIPLELHDKSI</sequence>
<dbReference type="OrthoDB" id="4089664at2759"/>
<dbReference type="GO" id="GO:0005829">
    <property type="term" value="C:cytosol"/>
    <property type="evidence" value="ECO:0007669"/>
    <property type="project" value="TreeGrafter"/>
</dbReference>
<protein>
    <recommendedName>
        <fullName evidence="2">Ubiquitin-like-conjugating enzyme ATG10</fullName>
    </recommendedName>
    <alternativeName>
        <fullName evidence="6">Autophagy-related protein 10</fullName>
    </alternativeName>
</protein>
<evidence type="ECO:0000256" key="7">
    <source>
        <dbReference type="SAM" id="Phobius"/>
    </source>
</evidence>
<keyword evidence="4" id="KW-0833">Ubl conjugation pathway</keyword>
<dbReference type="Pfam" id="PF03987">
    <property type="entry name" value="Autophagy_act_C"/>
    <property type="match status" value="1"/>
</dbReference>
<keyword evidence="3" id="KW-0808">Transferase</keyword>
<dbReference type="GeneID" id="103715380"/>
<dbReference type="InterPro" id="IPR007135">
    <property type="entry name" value="Atg3/Atg10"/>
</dbReference>
<evidence type="ECO:0000313" key="9">
    <source>
        <dbReference type="RefSeq" id="XP_026663698.1"/>
    </source>
</evidence>
<keyword evidence="7" id="KW-1133">Transmembrane helix</keyword>
<feature type="transmembrane region" description="Helical" evidence="7">
    <location>
        <begin position="31"/>
        <end position="52"/>
    </location>
</feature>
<evidence type="ECO:0000313" key="8">
    <source>
        <dbReference type="Proteomes" id="UP000228380"/>
    </source>
</evidence>
<keyword evidence="7" id="KW-0812">Transmembrane</keyword>
<evidence type="ECO:0000256" key="5">
    <source>
        <dbReference type="ARBA" id="ARBA00023006"/>
    </source>
</evidence>
<dbReference type="AlphaFoldDB" id="A0A8B8J933"/>
<reference evidence="8" key="1">
    <citation type="journal article" date="2019" name="Nat. Commun.">
        <title>Genome-wide association mapping of date palm fruit traits.</title>
        <authorList>
            <person name="Hazzouri K.M."/>
            <person name="Gros-Balthazard M."/>
            <person name="Flowers J.M."/>
            <person name="Copetti D."/>
            <person name="Lemansour A."/>
            <person name="Lebrun M."/>
            <person name="Masmoudi K."/>
            <person name="Ferrand S."/>
            <person name="Dhar M.I."/>
            <person name="Fresquez Z.A."/>
            <person name="Rosas U."/>
            <person name="Zhang J."/>
            <person name="Talag J."/>
            <person name="Lee S."/>
            <person name="Kudrna D."/>
            <person name="Powell R.F."/>
            <person name="Leitch I.J."/>
            <person name="Krueger R.R."/>
            <person name="Wing R.A."/>
            <person name="Amiri K.M.A."/>
            <person name="Purugganan M.D."/>
        </authorList>
    </citation>
    <scope>NUCLEOTIDE SEQUENCE [LARGE SCALE GENOMIC DNA]</scope>
    <source>
        <strain evidence="8">cv. Khalas</strain>
    </source>
</reference>
<comment type="similarity">
    <text evidence="1">Belongs to the ATG10 family.</text>
</comment>
<dbReference type="Proteomes" id="UP000228380">
    <property type="component" value="Chromosome 14"/>
</dbReference>
<keyword evidence="7" id="KW-0472">Membrane</keyword>
<dbReference type="GO" id="GO:0061651">
    <property type="term" value="F:Atg12 conjugating enzyme activity"/>
    <property type="evidence" value="ECO:0007669"/>
    <property type="project" value="TreeGrafter"/>
</dbReference>